<dbReference type="HOGENOM" id="CLU_085783_0_0_1"/>
<gene>
    <name evidence="1" type="ORF">M7I_4460</name>
</gene>
<protein>
    <submittedName>
        <fullName evidence="1">Uncharacterized protein</fullName>
    </submittedName>
</protein>
<reference evidence="1 2" key="1">
    <citation type="journal article" date="2012" name="Eukaryot. Cell">
        <title>Genome sequence of the fungus Glarea lozoyensis: the first genome sequence of a species from the Helotiaceae family.</title>
        <authorList>
            <person name="Youssar L."/>
            <person name="Gruening B.A."/>
            <person name="Erxleben A."/>
            <person name="Guenther S."/>
            <person name="Huettel W."/>
        </authorList>
    </citation>
    <scope>NUCLEOTIDE SEQUENCE [LARGE SCALE GENOMIC DNA]</scope>
    <source>
        <strain evidence="2">ATCC 74030 / MF5533</strain>
    </source>
</reference>
<dbReference type="SUPFAM" id="SSF55753">
    <property type="entry name" value="Actin depolymerizing proteins"/>
    <property type="match status" value="1"/>
</dbReference>
<name>H0EP89_GLAL7</name>
<sequence>MSSEARLYTFSQESKDHLRKFRLGTSRANDPQAVIYKNTLEIKQDDDKTVYNNLQDIADDLPDHSPRFVLLSYPLTLYPRVATPSRLWRILNHGASALIDKEPRQAHADFLAAQNLIEKTSTDFGKHSKTAVTFLTYSGLTNARLQLAVHPDINPKRKDELMKSREGNLSKARKWHGLARQTLMLGDSKPEENRVERMIVRVDLVGIRAKEWEVKMLDDKEIDEVAMSKLVVEAEVLKEELDGMLAEGCKVKELVDRIDEVIADLKALLDHVAKIYVREMGEI</sequence>
<dbReference type="Proteomes" id="UP000005446">
    <property type="component" value="Unassembled WGS sequence"/>
</dbReference>
<dbReference type="Gene3D" id="3.40.20.10">
    <property type="entry name" value="Severin"/>
    <property type="match status" value="1"/>
</dbReference>
<dbReference type="OrthoDB" id="3919494at2759"/>
<comment type="caution">
    <text evidence="1">The sequence shown here is derived from an EMBL/GenBank/DDBJ whole genome shotgun (WGS) entry which is preliminary data.</text>
</comment>
<keyword evidence="2" id="KW-1185">Reference proteome</keyword>
<dbReference type="EMBL" id="AGUE01000110">
    <property type="protein sequence ID" value="EHK99589.1"/>
    <property type="molecule type" value="Genomic_DNA"/>
</dbReference>
<evidence type="ECO:0000313" key="1">
    <source>
        <dbReference type="EMBL" id="EHK99589.1"/>
    </source>
</evidence>
<dbReference type="InParanoid" id="H0EP89"/>
<proteinExistence type="predicted"/>
<accession>H0EP89</accession>
<organism evidence="1 2">
    <name type="scientific">Glarea lozoyensis (strain ATCC 74030 / MF5533)</name>
    <dbReference type="NCBI Taxonomy" id="1104152"/>
    <lineage>
        <taxon>Eukaryota</taxon>
        <taxon>Fungi</taxon>
        <taxon>Dikarya</taxon>
        <taxon>Ascomycota</taxon>
        <taxon>Pezizomycotina</taxon>
        <taxon>Leotiomycetes</taxon>
        <taxon>Helotiales</taxon>
        <taxon>Helotiaceae</taxon>
        <taxon>Glarea</taxon>
    </lineage>
</organism>
<dbReference type="AlphaFoldDB" id="H0EP89"/>
<evidence type="ECO:0000313" key="2">
    <source>
        <dbReference type="Proteomes" id="UP000005446"/>
    </source>
</evidence>
<dbReference type="InterPro" id="IPR029006">
    <property type="entry name" value="ADF-H/Gelsolin-like_dom_sf"/>
</dbReference>